<dbReference type="InterPro" id="IPR013783">
    <property type="entry name" value="Ig-like_fold"/>
</dbReference>
<name>A0A5B8A201_9BACT</name>
<dbReference type="Gene3D" id="2.120.10.30">
    <property type="entry name" value="TolB, C-terminal domain"/>
    <property type="match status" value="1"/>
</dbReference>
<protein>
    <recommendedName>
        <fullName evidence="3">Fibronectin type-III domain-containing protein</fullName>
    </recommendedName>
</protein>
<dbReference type="InterPro" id="IPR013784">
    <property type="entry name" value="Carb-bd-like_fold"/>
</dbReference>
<accession>A0A5B8A201</accession>
<dbReference type="InterPro" id="IPR011659">
    <property type="entry name" value="WD40"/>
</dbReference>
<sequence length="532" mass="58367">MPPQRFVFLPTPSLFPPHRSMFILFRTLARLCVLVLVCLAITSCEDNTIEPSRYGALEGVVLDSRTNAPLASVVITTSPATSSFTTDAQGKFSLPNLATGKYTVTARKTDYTAENANVTVEEGTPTSVTIVLDKASGSNRRPNNPFSPTPADKSTGQVAANLQLKWRVSDPDGKSDSLRNDVILYESNSTDRRLVLSNSRDTTVAVTDLKYNTTYYWQVTVRDKAGEVVRGDIWSFQTSALPDNRFLYVREVNGNTDIYSSDNAGGALQRLTSSAFIETAPQLSPNRDRIAYTSNVTGQFQLYTMNRDGSDARRVSVLSVDGYNNAGLGYHWSPDGSQLIYAHYNELYRINRDGTGLTLLATAPEGRHFRECDWTAQGNRIVVQTVGTNIYDSELYLMNADGSNRTLVQGNAPGRLDSPTFSIDGRQLLYTRDVAGFDNATGRQLNAHVFLQNLDGSGLTDLSAASTSNASTTSGKPAGTNDLFARFSPDGSKVIFVNSINDNLSAPEVWTMDLDGRNRTRLFQNATLPDWR</sequence>
<dbReference type="GO" id="GO:0030246">
    <property type="term" value="F:carbohydrate binding"/>
    <property type="evidence" value="ECO:0007669"/>
    <property type="project" value="InterPro"/>
</dbReference>
<evidence type="ECO:0000259" key="3">
    <source>
        <dbReference type="PROSITE" id="PS50853"/>
    </source>
</evidence>
<reference evidence="4 5" key="1">
    <citation type="submission" date="2019-06" db="EMBL/GenBank/DDBJ databases">
        <authorList>
            <person name="Srinivasan S."/>
        </authorList>
    </citation>
    <scope>NUCLEOTIDE SEQUENCE [LARGE SCALE GENOMIC DNA]</scope>
    <source>
        <strain evidence="4 5">17J68-5</strain>
    </source>
</reference>
<keyword evidence="5" id="KW-1185">Reference proteome</keyword>
<organism evidence="4 5">
    <name type="scientific">Hymenobacter jejuensis</name>
    <dbReference type="NCBI Taxonomy" id="2502781"/>
    <lineage>
        <taxon>Bacteria</taxon>
        <taxon>Pseudomonadati</taxon>
        <taxon>Bacteroidota</taxon>
        <taxon>Cytophagia</taxon>
        <taxon>Cytophagales</taxon>
        <taxon>Hymenobacteraceae</taxon>
        <taxon>Hymenobacter</taxon>
    </lineage>
</organism>
<feature type="compositionally biased region" description="Polar residues" evidence="2">
    <location>
        <begin position="136"/>
        <end position="155"/>
    </location>
</feature>
<dbReference type="Gene3D" id="2.120.10.60">
    <property type="entry name" value="Tricorn protease N-terminal domain"/>
    <property type="match status" value="1"/>
</dbReference>
<proteinExistence type="inferred from homology"/>
<evidence type="ECO:0000256" key="2">
    <source>
        <dbReference type="SAM" id="MobiDB-lite"/>
    </source>
</evidence>
<dbReference type="PANTHER" id="PTHR36842">
    <property type="entry name" value="PROTEIN TOLB HOMOLOG"/>
    <property type="match status" value="1"/>
</dbReference>
<dbReference type="KEGG" id="hyj:FHG12_08905"/>
<dbReference type="PROSITE" id="PS50853">
    <property type="entry name" value="FN3"/>
    <property type="match status" value="1"/>
</dbReference>
<feature type="domain" description="Fibronectin type-III" evidence="3">
    <location>
        <begin position="144"/>
        <end position="241"/>
    </location>
</feature>
<dbReference type="Gene3D" id="2.60.40.10">
    <property type="entry name" value="Immunoglobulins"/>
    <property type="match status" value="1"/>
</dbReference>
<dbReference type="SUPFAM" id="SSF69304">
    <property type="entry name" value="Tricorn protease N-terminal domain"/>
    <property type="match status" value="1"/>
</dbReference>
<dbReference type="OrthoDB" id="9815657at2"/>
<feature type="region of interest" description="Disordered" evidence="2">
    <location>
        <begin position="134"/>
        <end position="155"/>
    </location>
</feature>
<evidence type="ECO:0000313" key="5">
    <source>
        <dbReference type="Proteomes" id="UP000305398"/>
    </source>
</evidence>
<dbReference type="AlphaFoldDB" id="A0A5B8A201"/>
<dbReference type="SUPFAM" id="SSF49265">
    <property type="entry name" value="Fibronectin type III"/>
    <property type="match status" value="1"/>
</dbReference>
<dbReference type="Pfam" id="PF13620">
    <property type="entry name" value="CarboxypepD_reg"/>
    <property type="match status" value="1"/>
</dbReference>
<gene>
    <name evidence="4" type="ORF">FHG12_08905</name>
</gene>
<dbReference type="SUPFAM" id="SSF49452">
    <property type="entry name" value="Starch-binding domain-like"/>
    <property type="match status" value="1"/>
</dbReference>
<comment type="similarity">
    <text evidence="1">Belongs to the TolB family.</text>
</comment>
<dbReference type="InterPro" id="IPR003961">
    <property type="entry name" value="FN3_dom"/>
</dbReference>
<dbReference type="Proteomes" id="UP000305398">
    <property type="component" value="Chromosome"/>
</dbReference>
<evidence type="ECO:0000313" key="4">
    <source>
        <dbReference type="EMBL" id="QDA60222.1"/>
    </source>
</evidence>
<evidence type="ECO:0000256" key="1">
    <source>
        <dbReference type="ARBA" id="ARBA00009820"/>
    </source>
</evidence>
<dbReference type="Gene3D" id="2.60.40.1120">
    <property type="entry name" value="Carboxypeptidase-like, regulatory domain"/>
    <property type="match status" value="1"/>
</dbReference>
<dbReference type="Pfam" id="PF07676">
    <property type="entry name" value="PD40"/>
    <property type="match status" value="2"/>
</dbReference>
<dbReference type="EMBL" id="CP040896">
    <property type="protein sequence ID" value="QDA60222.1"/>
    <property type="molecule type" value="Genomic_DNA"/>
</dbReference>
<dbReference type="PANTHER" id="PTHR36842:SF1">
    <property type="entry name" value="PROTEIN TOLB"/>
    <property type="match status" value="1"/>
</dbReference>
<dbReference type="InterPro" id="IPR011042">
    <property type="entry name" value="6-blade_b-propeller_TolB-like"/>
</dbReference>
<dbReference type="InterPro" id="IPR036116">
    <property type="entry name" value="FN3_sf"/>
</dbReference>